<keyword evidence="1" id="KW-0812">Transmembrane</keyword>
<feature type="transmembrane region" description="Helical" evidence="1">
    <location>
        <begin position="61"/>
        <end position="85"/>
    </location>
</feature>
<feature type="transmembrane region" description="Helical" evidence="1">
    <location>
        <begin position="144"/>
        <end position="167"/>
    </location>
</feature>
<evidence type="ECO:0000313" key="3">
    <source>
        <dbReference type="Proteomes" id="UP000319557"/>
    </source>
</evidence>
<feature type="transmembrane region" description="Helical" evidence="1">
    <location>
        <begin position="20"/>
        <end position="41"/>
    </location>
</feature>
<keyword evidence="1" id="KW-0472">Membrane</keyword>
<feature type="transmembrane region" description="Helical" evidence="1">
    <location>
        <begin position="179"/>
        <end position="200"/>
    </location>
</feature>
<feature type="transmembrane region" description="Helical" evidence="1">
    <location>
        <begin position="230"/>
        <end position="251"/>
    </location>
</feature>
<organism evidence="2 3">
    <name type="scientific">Rosistilla ulvae</name>
    <dbReference type="NCBI Taxonomy" id="1930277"/>
    <lineage>
        <taxon>Bacteria</taxon>
        <taxon>Pseudomonadati</taxon>
        <taxon>Planctomycetota</taxon>
        <taxon>Planctomycetia</taxon>
        <taxon>Pirellulales</taxon>
        <taxon>Pirellulaceae</taxon>
        <taxon>Rosistilla</taxon>
    </lineage>
</organism>
<feature type="transmembrane region" description="Helical" evidence="1">
    <location>
        <begin position="544"/>
        <end position="566"/>
    </location>
</feature>
<feature type="transmembrane region" description="Helical" evidence="1">
    <location>
        <begin position="391"/>
        <end position="419"/>
    </location>
</feature>
<feature type="transmembrane region" description="Helical" evidence="1">
    <location>
        <begin position="490"/>
        <end position="511"/>
    </location>
</feature>
<feature type="transmembrane region" description="Helical" evidence="1">
    <location>
        <begin position="518"/>
        <end position="538"/>
    </location>
</feature>
<dbReference type="PANTHER" id="PTHR43471">
    <property type="entry name" value="ABC TRANSPORTER PERMEASE"/>
    <property type="match status" value="1"/>
</dbReference>
<dbReference type="Proteomes" id="UP000319557">
    <property type="component" value="Chromosome"/>
</dbReference>
<evidence type="ECO:0000256" key="1">
    <source>
        <dbReference type="SAM" id="Phobius"/>
    </source>
</evidence>
<gene>
    <name evidence="2" type="ORF">EC9_08610</name>
</gene>
<dbReference type="KEGG" id="ruv:EC9_08610"/>
<accession>A0A517LVQ5</accession>
<feature type="transmembrane region" description="Helical" evidence="1">
    <location>
        <begin position="317"/>
        <end position="335"/>
    </location>
</feature>
<name>A0A517LVQ5_9BACT</name>
<proteinExistence type="predicted"/>
<feature type="transmembrane region" description="Helical" evidence="1">
    <location>
        <begin position="106"/>
        <end position="138"/>
    </location>
</feature>
<evidence type="ECO:0000313" key="2">
    <source>
        <dbReference type="EMBL" id="QDS86688.1"/>
    </source>
</evidence>
<sequence>MFGPVFNREAILAPKRTKTYLARSLYVLGFFLLLSTGYLVLAGNRPLQTAGDSARFGGWMFALLVPLQLIIVTFQAAIGAASNIAQEKDRRTLILLLLSRLTGYELVVGKLTASLIPVVQSLAAAVPLFLALVCLGGVSLSQFAGAYGVTCATALLAASIGVVVALWREKTFQTIAVTLLAIALWVAAWEVAASGTLPIVPDWLPAYASPVQAMQSAIAPISLRPTAIPVTLGFGVFTLAISAAVTSLGVLKIRVWNPSREVRLHANEATEDGVDEKESQSASTWKVREARAVWNNPILWREVCTWAYGRKVLVIRFAYLLLVGLAAAALAQVLAGELAFSELPPATLPLAAIGVISLAIVNALAVNAITSERDGLALDLLLATDLEPKEFLFGKILGVLFVAKEMLVLPLLLIGYVWYAGGLTGQNLVFTVLATAVLYLFVIVLGIHCGLNYANSRTALLTSLGTVFFLCLGIAICMVIMVSFRGAFQLQLAPFLAIILGGGAGLLASLGRRNPSPAISLASFGLPFATFYAITTFLLQRGQLWVLVAVSVGYGFATLAMLIPALSDFDVAMGRSHSTTEEGE</sequence>
<keyword evidence="1" id="KW-1133">Transmembrane helix</keyword>
<feature type="transmembrane region" description="Helical" evidence="1">
    <location>
        <begin position="425"/>
        <end position="447"/>
    </location>
</feature>
<dbReference type="AlphaFoldDB" id="A0A517LVQ5"/>
<dbReference type="RefSeq" id="WP_145342588.1">
    <property type="nucleotide sequence ID" value="NZ_CP036261.1"/>
</dbReference>
<dbReference type="EMBL" id="CP036261">
    <property type="protein sequence ID" value="QDS86688.1"/>
    <property type="molecule type" value="Genomic_DNA"/>
</dbReference>
<dbReference type="OrthoDB" id="229421at2"/>
<reference evidence="2 3" key="1">
    <citation type="submission" date="2019-02" db="EMBL/GenBank/DDBJ databases">
        <title>Deep-cultivation of Planctomycetes and their phenomic and genomic characterization uncovers novel biology.</title>
        <authorList>
            <person name="Wiegand S."/>
            <person name="Jogler M."/>
            <person name="Boedeker C."/>
            <person name="Pinto D."/>
            <person name="Vollmers J."/>
            <person name="Rivas-Marin E."/>
            <person name="Kohn T."/>
            <person name="Peeters S.H."/>
            <person name="Heuer A."/>
            <person name="Rast P."/>
            <person name="Oberbeckmann S."/>
            <person name="Bunk B."/>
            <person name="Jeske O."/>
            <person name="Meyerdierks A."/>
            <person name="Storesund J.E."/>
            <person name="Kallscheuer N."/>
            <person name="Luecker S."/>
            <person name="Lage O.M."/>
            <person name="Pohl T."/>
            <person name="Merkel B.J."/>
            <person name="Hornburger P."/>
            <person name="Mueller R.-W."/>
            <person name="Bruemmer F."/>
            <person name="Labrenz M."/>
            <person name="Spormann A.M."/>
            <person name="Op den Camp H."/>
            <person name="Overmann J."/>
            <person name="Amann R."/>
            <person name="Jetten M.S.M."/>
            <person name="Mascher T."/>
            <person name="Medema M.H."/>
            <person name="Devos D.P."/>
            <person name="Kaster A.-K."/>
            <person name="Ovreas L."/>
            <person name="Rohde M."/>
            <person name="Galperin M.Y."/>
            <person name="Jogler C."/>
        </authorList>
    </citation>
    <scope>NUCLEOTIDE SEQUENCE [LARGE SCALE GENOMIC DNA]</scope>
    <source>
        <strain evidence="2 3">EC9</strain>
    </source>
</reference>
<keyword evidence="3" id="KW-1185">Reference proteome</keyword>
<dbReference type="PANTHER" id="PTHR43471:SF12">
    <property type="entry name" value="HYPOTHETICAL MEMBRANE PROTEIN, CONSERVED"/>
    <property type="match status" value="1"/>
</dbReference>
<feature type="transmembrane region" description="Helical" evidence="1">
    <location>
        <begin position="347"/>
        <end position="370"/>
    </location>
</feature>
<protein>
    <submittedName>
        <fullName evidence="2">ABC-2 family transporter protein</fullName>
    </submittedName>
</protein>
<feature type="transmembrane region" description="Helical" evidence="1">
    <location>
        <begin position="459"/>
        <end position="484"/>
    </location>
</feature>